<dbReference type="PROSITE" id="PS50294">
    <property type="entry name" value="WD_REPEATS_REGION"/>
    <property type="match status" value="4"/>
</dbReference>
<feature type="repeat" description="WD" evidence="4">
    <location>
        <begin position="437"/>
        <end position="478"/>
    </location>
</feature>
<dbReference type="InterPro" id="IPR051983">
    <property type="entry name" value="WSB_SOCS-box_domain"/>
</dbReference>
<dbReference type="SUPFAM" id="SSF50978">
    <property type="entry name" value="WD40 repeat-like"/>
    <property type="match status" value="1"/>
</dbReference>
<keyword evidence="3" id="KW-0833">Ubl conjugation pathway</keyword>
<feature type="repeat" description="WD" evidence="4">
    <location>
        <begin position="480"/>
        <end position="519"/>
    </location>
</feature>
<feature type="non-terminal residue" evidence="5">
    <location>
        <position position="558"/>
    </location>
</feature>
<keyword evidence="6" id="KW-1185">Reference proteome</keyword>
<proteinExistence type="predicted"/>
<dbReference type="InterPro" id="IPR036322">
    <property type="entry name" value="WD40_repeat_dom_sf"/>
</dbReference>
<dbReference type="PANTHER" id="PTHR15622:SF2">
    <property type="entry name" value="U4_U6 SMALL NUCLEAR RIBONUCLEOPROTEIN PRP4"/>
    <property type="match status" value="1"/>
</dbReference>
<dbReference type="GO" id="GO:0000209">
    <property type="term" value="P:protein polyubiquitination"/>
    <property type="evidence" value="ECO:0007669"/>
    <property type="project" value="TreeGrafter"/>
</dbReference>
<dbReference type="InterPro" id="IPR001680">
    <property type="entry name" value="WD40_rpt"/>
</dbReference>
<dbReference type="InterPro" id="IPR015943">
    <property type="entry name" value="WD40/YVTN_repeat-like_dom_sf"/>
</dbReference>
<gene>
    <name evidence="5" type="ORF">M408DRAFT_168856</name>
</gene>
<dbReference type="PRINTS" id="PR00320">
    <property type="entry name" value="GPROTEINBRPT"/>
</dbReference>
<sequence length="558" mass="61380">MVADKRHVSQHPDPWVGERRLGHIVNRSGGLFLFVETLSQYLMKYPNPKPPLDRLLEGPSEEASIELYKLYLAAIESRVDSEEAESRLIARAVIGVAPHRALCDEAIAAFTGLKLATVSSWVDDLSSLLYRDPTLHGGIRARHISILEYFTGSSCPLDFRVDLKQANTELGTYCLRTMITKLRFNICKLETSYRANSEIEDLSERVQKHIPNILQYSCLYWSNHLCSSVDQASKEVCEYLDTFLRGERVLYWLEVLSVMSRVPAAIGALRNIIACSRIFEEKIINLADDALRFVLAFLNPISTSAPHIYISALPFAPSESSIWKTVCKSFSNVMKVSEGRMTMWPKVAAVWKGHTDHINSIACSPDGLNVVSGSDDMTIRIWDVATGKSVGEPLKGHTSSIQSVAYSPNGRSIISGSADHTIRIWDAATGEPIGEPLKGHTNAILCLAYSPDGRNIVSGCVDTTIRIWNVATGMPTGEPLVGHRQYIRSVAYSPDGLHIVSGSDTIQIWDAATGKLTGEPLTGHHDLVTSVAYSPDGLNIVSGSRDCDIRIWDAVAGV</sequence>
<reference evidence="5 6" key="1">
    <citation type="submission" date="2014-04" db="EMBL/GenBank/DDBJ databases">
        <authorList>
            <consortium name="DOE Joint Genome Institute"/>
            <person name="Kuo A."/>
            <person name="Zuccaro A."/>
            <person name="Kohler A."/>
            <person name="Nagy L.G."/>
            <person name="Floudas D."/>
            <person name="Copeland A."/>
            <person name="Barry K.W."/>
            <person name="Cichocki N."/>
            <person name="Veneault-Fourrey C."/>
            <person name="LaButti K."/>
            <person name="Lindquist E.A."/>
            <person name="Lipzen A."/>
            <person name="Lundell T."/>
            <person name="Morin E."/>
            <person name="Murat C."/>
            <person name="Sun H."/>
            <person name="Tunlid A."/>
            <person name="Henrissat B."/>
            <person name="Grigoriev I.V."/>
            <person name="Hibbett D.S."/>
            <person name="Martin F."/>
            <person name="Nordberg H.P."/>
            <person name="Cantor M.N."/>
            <person name="Hua S.X."/>
        </authorList>
    </citation>
    <scope>NUCLEOTIDE SEQUENCE [LARGE SCALE GENOMIC DNA]</scope>
    <source>
        <strain evidence="5 6">MAFF 305830</strain>
    </source>
</reference>
<dbReference type="HOGENOM" id="CLU_000288_6_0_1"/>
<feature type="repeat" description="WD" evidence="4">
    <location>
        <begin position="394"/>
        <end position="435"/>
    </location>
</feature>
<evidence type="ECO:0000256" key="2">
    <source>
        <dbReference type="ARBA" id="ARBA00022737"/>
    </source>
</evidence>
<dbReference type="EMBL" id="KN824505">
    <property type="protein sequence ID" value="KIM19930.1"/>
    <property type="molecule type" value="Genomic_DNA"/>
</dbReference>
<dbReference type="STRING" id="933852.A0A0C3A5H4"/>
<dbReference type="OrthoDB" id="538223at2759"/>
<dbReference type="InterPro" id="IPR020472">
    <property type="entry name" value="WD40_PAC1"/>
</dbReference>
<dbReference type="SMART" id="SM00320">
    <property type="entry name" value="WD40"/>
    <property type="match status" value="5"/>
</dbReference>
<evidence type="ECO:0000256" key="1">
    <source>
        <dbReference type="ARBA" id="ARBA00022574"/>
    </source>
</evidence>
<evidence type="ECO:0000256" key="4">
    <source>
        <dbReference type="PROSITE-ProRule" id="PRU00221"/>
    </source>
</evidence>
<dbReference type="CDD" id="cd00200">
    <property type="entry name" value="WD40"/>
    <property type="match status" value="1"/>
</dbReference>
<evidence type="ECO:0000256" key="3">
    <source>
        <dbReference type="ARBA" id="ARBA00022786"/>
    </source>
</evidence>
<feature type="repeat" description="WD" evidence="4">
    <location>
        <begin position="521"/>
        <end position="558"/>
    </location>
</feature>
<dbReference type="Proteomes" id="UP000054097">
    <property type="component" value="Unassembled WGS sequence"/>
</dbReference>
<dbReference type="PROSITE" id="PS00678">
    <property type="entry name" value="WD_REPEATS_1"/>
    <property type="match status" value="4"/>
</dbReference>
<evidence type="ECO:0000313" key="6">
    <source>
        <dbReference type="Proteomes" id="UP000054097"/>
    </source>
</evidence>
<evidence type="ECO:0000313" key="5">
    <source>
        <dbReference type="EMBL" id="KIM19930.1"/>
    </source>
</evidence>
<name>A0A0C3A5H4_SERVB</name>
<reference evidence="6" key="2">
    <citation type="submission" date="2015-01" db="EMBL/GenBank/DDBJ databases">
        <title>Evolutionary Origins and Diversification of the Mycorrhizal Mutualists.</title>
        <authorList>
            <consortium name="DOE Joint Genome Institute"/>
            <consortium name="Mycorrhizal Genomics Consortium"/>
            <person name="Kohler A."/>
            <person name="Kuo A."/>
            <person name="Nagy L.G."/>
            <person name="Floudas D."/>
            <person name="Copeland A."/>
            <person name="Barry K.W."/>
            <person name="Cichocki N."/>
            <person name="Veneault-Fourrey C."/>
            <person name="LaButti K."/>
            <person name="Lindquist E.A."/>
            <person name="Lipzen A."/>
            <person name="Lundell T."/>
            <person name="Morin E."/>
            <person name="Murat C."/>
            <person name="Riley R."/>
            <person name="Ohm R."/>
            <person name="Sun H."/>
            <person name="Tunlid A."/>
            <person name="Henrissat B."/>
            <person name="Grigoriev I.V."/>
            <person name="Hibbett D.S."/>
            <person name="Martin F."/>
        </authorList>
    </citation>
    <scope>NUCLEOTIDE SEQUENCE [LARGE SCALE GENOMIC DNA]</scope>
    <source>
        <strain evidence="6">MAFF 305830</strain>
    </source>
</reference>
<accession>A0A0C3A5H4</accession>
<dbReference type="Gene3D" id="2.130.10.10">
    <property type="entry name" value="YVTN repeat-like/Quinoprotein amine dehydrogenase"/>
    <property type="match status" value="2"/>
</dbReference>
<dbReference type="Pfam" id="PF00400">
    <property type="entry name" value="WD40"/>
    <property type="match status" value="5"/>
</dbReference>
<dbReference type="InterPro" id="IPR019775">
    <property type="entry name" value="WD40_repeat_CS"/>
</dbReference>
<keyword evidence="2" id="KW-0677">Repeat</keyword>
<organism evidence="5 6">
    <name type="scientific">Serendipita vermifera MAFF 305830</name>
    <dbReference type="NCBI Taxonomy" id="933852"/>
    <lineage>
        <taxon>Eukaryota</taxon>
        <taxon>Fungi</taxon>
        <taxon>Dikarya</taxon>
        <taxon>Basidiomycota</taxon>
        <taxon>Agaricomycotina</taxon>
        <taxon>Agaricomycetes</taxon>
        <taxon>Sebacinales</taxon>
        <taxon>Serendipitaceae</taxon>
        <taxon>Serendipita</taxon>
    </lineage>
</organism>
<dbReference type="PANTHER" id="PTHR15622">
    <property type="entry name" value="WD40 REPEAT PROTEIN"/>
    <property type="match status" value="1"/>
</dbReference>
<feature type="repeat" description="WD" evidence="4">
    <location>
        <begin position="351"/>
        <end position="392"/>
    </location>
</feature>
<dbReference type="PROSITE" id="PS50082">
    <property type="entry name" value="WD_REPEATS_2"/>
    <property type="match status" value="5"/>
</dbReference>
<protein>
    <submittedName>
        <fullName evidence="5">Uncharacterized protein</fullName>
    </submittedName>
</protein>
<keyword evidence="1 4" id="KW-0853">WD repeat</keyword>
<dbReference type="AlphaFoldDB" id="A0A0C3A5H4"/>